<dbReference type="Pfam" id="PF01077">
    <property type="entry name" value="NIR_SIR"/>
    <property type="match status" value="1"/>
</dbReference>
<evidence type="ECO:0000256" key="6">
    <source>
        <dbReference type="ARBA" id="ARBA00023014"/>
    </source>
</evidence>
<sequence length="210" mass="23474">MEDNHKTYLVLPQFDAGLLSPEDLEHLAALAQKYRVPKTKITGAQRVAFLGMEPEALEALRKELRLPDTLPHKRGQLHYVQACPGSTWCRYGHRDALGLSERIKTIDLAGPLPAKVKVGISGCRFNCCESWMRDVGLTGESRGWRLIFGGNAAGRPRIGDVVAQELTDDEAVTLVTRTLNYYIREARFKTRSARFVERLGIETLKKAVLG</sequence>
<evidence type="ECO:0000259" key="7">
    <source>
        <dbReference type="Pfam" id="PF01077"/>
    </source>
</evidence>
<dbReference type="GO" id="GO:0051539">
    <property type="term" value="F:4 iron, 4 sulfur cluster binding"/>
    <property type="evidence" value="ECO:0007669"/>
    <property type="project" value="UniProtKB-KW"/>
</dbReference>
<evidence type="ECO:0000256" key="4">
    <source>
        <dbReference type="ARBA" id="ARBA00023002"/>
    </source>
</evidence>
<dbReference type="InterPro" id="IPR006066">
    <property type="entry name" value="NO2/SO3_Rdtase_FeS/sirohaem_BS"/>
</dbReference>
<dbReference type="RefSeq" id="WP_199263014.1">
    <property type="nucleotide sequence ID" value="NZ_CP054140.1"/>
</dbReference>
<dbReference type="InterPro" id="IPR045854">
    <property type="entry name" value="NO2/SO3_Rdtase_4Fe4S_sf"/>
</dbReference>
<evidence type="ECO:0000256" key="3">
    <source>
        <dbReference type="ARBA" id="ARBA00022723"/>
    </source>
</evidence>
<evidence type="ECO:0000259" key="8">
    <source>
        <dbReference type="Pfam" id="PF03460"/>
    </source>
</evidence>
<dbReference type="SUPFAM" id="SSF56014">
    <property type="entry name" value="Nitrite and sulphite reductase 4Fe-4S domain-like"/>
    <property type="match status" value="1"/>
</dbReference>
<accession>A0A7T5VF05</accession>
<gene>
    <name evidence="9" type="ORF">HP555_13070</name>
</gene>
<protein>
    <submittedName>
        <fullName evidence="9">Nitrite reductase</fullName>
    </submittedName>
</protein>
<dbReference type="InterPro" id="IPR052034">
    <property type="entry name" value="NasD-like"/>
</dbReference>
<keyword evidence="4" id="KW-0560">Oxidoreductase</keyword>
<evidence type="ECO:0000313" key="9">
    <source>
        <dbReference type="EMBL" id="QQG66730.1"/>
    </source>
</evidence>
<evidence type="ECO:0000256" key="1">
    <source>
        <dbReference type="ARBA" id="ARBA00022485"/>
    </source>
</evidence>
<organism evidence="9 10">
    <name type="scientific">Desulfobulbus oligotrophicus</name>
    <dbReference type="NCBI Taxonomy" id="1909699"/>
    <lineage>
        <taxon>Bacteria</taxon>
        <taxon>Pseudomonadati</taxon>
        <taxon>Thermodesulfobacteriota</taxon>
        <taxon>Desulfobulbia</taxon>
        <taxon>Desulfobulbales</taxon>
        <taxon>Desulfobulbaceae</taxon>
        <taxon>Desulfobulbus</taxon>
    </lineage>
</organism>
<dbReference type="PANTHER" id="PTHR43809">
    <property type="entry name" value="NITRITE REDUCTASE (NADH) LARGE SUBUNIT"/>
    <property type="match status" value="1"/>
</dbReference>
<dbReference type="PROSITE" id="PS00365">
    <property type="entry name" value="NIR_SIR"/>
    <property type="match status" value="1"/>
</dbReference>
<dbReference type="Pfam" id="PF03460">
    <property type="entry name" value="NIR_SIR_ferr"/>
    <property type="match status" value="1"/>
</dbReference>
<dbReference type="GO" id="GO:0046872">
    <property type="term" value="F:metal ion binding"/>
    <property type="evidence" value="ECO:0007669"/>
    <property type="project" value="UniProtKB-KW"/>
</dbReference>
<dbReference type="AlphaFoldDB" id="A0A7T5VF05"/>
<keyword evidence="6" id="KW-0411">Iron-sulfur</keyword>
<evidence type="ECO:0000313" key="10">
    <source>
        <dbReference type="Proteomes" id="UP000596092"/>
    </source>
</evidence>
<dbReference type="KEGG" id="dog:HP555_13070"/>
<dbReference type="Gene3D" id="3.30.413.10">
    <property type="entry name" value="Sulfite Reductase Hemoprotein, domain 1"/>
    <property type="match status" value="1"/>
</dbReference>
<keyword evidence="3" id="KW-0479">Metal-binding</keyword>
<keyword evidence="2" id="KW-0349">Heme</keyword>
<dbReference type="EMBL" id="CP054140">
    <property type="protein sequence ID" value="QQG66730.1"/>
    <property type="molecule type" value="Genomic_DNA"/>
</dbReference>
<proteinExistence type="predicted"/>
<feature type="domain" description="Nitrite/sulphite reductase 4Fe-4S" evidence="7">
    <location>
        <begin position="80"/>
        <end position="208"/>
    </location>
</feature>
<dbReference type="SUPFAM" id="SSF55124">
    <property type="entry name" value="Nitrite/Sulfite reductase N-terminal domain-like"/>
    <property type="match status" value="1"/>
</dbReference>
<dbReference type="GO" id="GO:0020037">
    <property type="term" value="F:heme binding"/>
    <property type="evidence" value="ECO:0007669"/>
    <property type="project" value="InterPro"/>
</dbReference>
<evidence type="ECO:0000256" key="2">
    <source>
        <dbReference type="ARBA" id="ARBA00022617"/>
    </source>
</evidence>
<evidence type="ECO:0000256" key="5">
    <source>
        <dbReference type="ARBA" id="ARBA00023004"/>
    </source>
</evidence>
<dbReference type="InterPro" id="IPR005117">
    <property type="entry name" value="NiRdtase/SiRdtase_haem-b_fer"/>
</dbReference>
<keyword evidence="1" id="KW-0004">4Fe-4S</keyword>
<keyword evidence="5" id="KW-0408">Iron</keyword>
<dbReference type="PANTHER" id="PTHR43809:SF1">
    <property type="entry name" value="NITRITE REDUCTASE (NADH) LARGE SUBUNIT"/>
    <property type="match status" value="1"/>
</dbReference>
<reference evidence="9 10" key="1">
    <citation type="submission" date="2020-05" db="EMBL/GenBank/DDBJ databases">
        <title>Complete genome of Desulfobulbus oligotrophicus.</title>
        <authorList>
            <person name="Podar M."/>
        </authorList>
    </citation>
    <scope>NUCLEOTIDE SEQUENCE [LARGE SCALE GENOMIC DNA]</scope>
    <source>
        <strain evidence="9 10">Prop6</strain>
    </source>
</reference>
<keyword evidence="10" id="KW-1185">Reference proteome</keyword>
<dbReference type="InterPro" id="IPR036136">
    <property type="entry name" value="Nit/Sulf_reduc_fer-like_dom_sf"/>
</dbReference>
<name>A0A7T5VF05_9BACT</name>
<dbReference type="GO" id="GO:0016491">
    <property type="term" value="F:oxidoreductase activity"/>
    <property type="evidence" value="ECO:0007669"/>
    <property type="project" value="UniProtKB-KW"/>
</dbReference>
<feature type="domain" description="Nitrite/Sulfite reductase ferredoxin-like" evidence="8">
    <location>
        <begin position="4"/>
        <end position="65"/>
    </location>
</feature>
<dbReference type="InterPro" id="IPR006067">
    <property type="entry name" value="NO2/SO3_Rdtase_4Fe4S_dom"/>
</dbReference>
<dbReference type="Proteomes" id="UP000596092">
    <property type="component" value="Chromosome"/>
</dbReference>